<keyword evidence="4" id="KW-1185">Reference proteome</keyword>
<dbReference type="PANTHER" id="PTHR46108">
    <property type="entry name" value="BLUE CHEESE"/>
    <property type="match status" value="1"/>
</dbReference>
<dbReference type="PANTHER" id="PTHR46108:SF4">
    <property type="entry name" value="BLUE CHEESE"/>
    <property type="match status" value="1"/>
</dbReference>
<organism evidence="3 4">
    <name type="scientific">Geodia barretti</name>
    <name type="common">Barrett's horny sponge</name>
    <dbReference type="NCBI Taxonomy" id="519541"/>
    <lineage>
        <taxon>Eukaryota</taxon>
        <taxon>Metazoa</taxon>
        <taxon>Porifera</taxon>
        <taxon>Demospongiae</taxon>
        <taxon>Heteroscleromorpha</taxon>
        <taxon>Tetractinellida</taxon>
        <taxon>Astrophorina</taxon>
        <taxon>Geodiidae</taxon>
        <taxon>Geodia</taxon>
    </lineage>
</organism>
<dbReference type="SUPFAM" id="SSF48371">
    <property type="entry name" value="ARM repeat"/>
    <property type="match status" value="1"/>
</dbReference>
<evidence type="ECO:0000256" key="1">
    <source>
        <dbReference type="ARBA" id="ARBA00022574"/>
    </source>
</evidence>
<comment type="caution">
    <text evidence="3">The sequence shown here is derived from an EMBL/GenBank/DDBJ whole genome shotgun (WGS) entry which is preliminary data.</text>
</comment>
<evidence type="ECO:0000256" key="2">
    <source>
        <dbReference type="SAM" id="MobiDB-lite"/>
    </source>
</evidence>
<feature type="region of interest" description="Disordered" evidence="2">
    <location>
        <begin position="181"/>
        <end position="218"/>
    </location>
</feature>
<dbReference type="InterPro" id="IPR051944">
    <property type="entry name" value="BEACH_domain_protein"/>
</dbReference>
<dbReference type="Proteomes" id="UP001174909">
    <property type="component" value="Unassembled WGS sequence"/>
</dbReference>
<evidence type="ECO:0000313" key="3">
    <source>
        <dbReference type="EMBL" id="CAI8023120.1"/>
    </source>
</evidence>
<evidence type="ECO:0000313" key="4">
    <source>
        <dbReference type="Proteomes" id="UP001174909"/>
    </source>
</evidence>
<sequence length="505" mass="56341">MSGGRDGGGSRSTLLGRFIESFRRPPSQPRQEQRPVEEDLGLKTLRTVYAQYTQTEEPVEKERRLYTMLPLFLKNCSRLKGSELVTRFPECLEFSEHVALLFVRHVTQISQIHGSRGSEALLRFLGGESRDGEVQTGLLMLQVLQVFSEGPSQLVDAVMTNDFSSILVRCVHLFLDLPPPSPPTKPRSLSGDSRSSPKTEARPTGAVGSEIDRDADPEIRQAQRTTLQRLLTSMLTHLCRHASAVECLMKFNDLALLFGAISSPCLPYNRIWRKSAADCLLAIFRHSLSSEVINYVHTKGCIGFCIRNIKLSVDQPPLDLVEIFATIFCCLKDSSDMSQVLIEDFAAHGGHKFLFDYLLYLERKGDDDAREAVRNMVFLISGLVTAGFHPVELSVTEVGPFQAEDFSIPRSVGPGSSVRNVNIFLVLQDAFIQSRSSHLGKTLLDTILSIYRSDPVNYFVLESQRTLPTFLEISPEKQQPVQKQMFQAVGARDGGPQLRPHTGTD</sequence>
<proteinExistence type="predicted"/>
<reference evidence="3" key="1">
    <citation type="submission" date="2023-03" db="EMBL/GenBank/DDBJ databases">
        <authorList>
            <person name="Steffen K."/>
            <person name="Cardenas P."/>
        </authorList>
    </citation>
    <scope>NUCLEOTIDE SEQUENCE</scope>
</reference>
<dbReference type="EMBL" id="CASHTH010001995">
    <property type="protein sequence ID" value="CAI8023120.1"/>
    <property type="molecule type" value="Genomic_DNA"/>
</dbReference>
<gene>
    <name evidence="3" type="ORF">GBAR_LOCUS13539</name>
</gene>
<name>A0AA35S462_GEOBA</name>
<accession>A0AA35S462</accession>
<keyword evidence="1" id="KW-0853">WD repeat</keyword>
<dbReference type="InterPro" id="IPR016024">
    <property type="entry name" value="ARM-type_fold"/>
</dbReference>
<dbReference type="AlphaFoldDB" id="A0AA35S462"/>
<protein>
    <submittedName>
        <fullName evidence="3">WD repeat and FYVE domain-containing protein 3</fullName>
    </submittedName>
</protein>